<dbReference type="InterPro" id="IPR002110">
    <property type="entry name" value="Ankyrin_rpt"/>
</dbReference>
<evidence type="ECO:0000256" key="4">
    <source>
        <dbReference type="SAM" id="Coils"/>
    </source>
</evidence>
<keyword evidence="1" id="KW-0677">Repeat</keyword>
<evidence type="ECO:0000313" key="7">
    <source>
        <dbReference type="Proteomes" id="UP000256690"/>
    </source>
</evidence>
<feature type="repeat" description="ANK" evidence="3">
    <location>
        <begin position="106"/>
        <end position="138"/>
    </location>
</feature>
<organism evidence="6 7">
    <name type="scientific">Aspergillus mulundensis</name>
    <dbReference type="NCBI Taxonomy" id="1810919"/>
    <lineage>
        <taxon>Eukaryota</taxon>
        <taxon>Fungi</taxon>
        <taxon>Dikarya</taxon>
        <taxon>Ascomycota</taxon>
        <taxon>Pezizomycotina</taxon>
        <taxon>Eurotiomycetes</taxon>
        <taxon>Eurotiomycetidae</taxon>
        <taxon>Eurotiales</taxon>
        <taxon>Aspergillaceae</taxon>
        <taxon>Aspergillus</taxon>
        <taxon>Aspergillus subgen. Nidulantes</taxon>
    </lineage>
</organism>
<evidence type="ECO:0000313" key="6">
    <source>
        <dbReference type="EMBL" id="RDW81583.1"/>
    </source>
</evidence>
<dbReference type="InterPro" id="IPR050663">
    <property type="entry name" value="Ankyrin-SOCS_Box"/>
</dbReference>
<feature type="coiled-coil region" evidence="4">
    <location>
        <begin position="181"/>
        <end position="208"/>
    </location>
</feature>
<dbReference type="PROSITE" id="PS50181">
    <property type="entry name" value="FBOX"/>
    <property type="match status" value="1"/>
</dbReference>
<dbReference type="Pfam" id="PF00023">
    <property type="entry name" value="Ank"/>
    <property type="match status" value="1"/>
</dbReference>
<name>A0A3D8S5J4_9EURO</name>
<dbReference type="PROSITE" id="PS50297">
    <property type="entry name" value="ANK_REP_REGION"/>
    <property type="match status" value="1"/>
</dbReference>
<dbReference type="RefSeq" id="XP_026604636.1">
    <property type="nucleotide sequence ID" value="XM_026747156.1"/>
</dbReference>
<comment type="caution">
    <text evidence="6">The sequence shown here is derived from an EMBL/GenBank/DDBJ whole genome shotgun (WGS) entry which is preliminary data.</text>
</comment>
<proteinExistence type="predicted"/>
<dbReference type="PANTHER" id="PTHR24193">
    <property type="entry name" value="ANKYRIN REPEAT PROTEIN"/>
    <property type="match status" value="1"/>
</dbReference>
<feature type="domain" description="F-box" evidence="5">
    <location>
        <begin position="1"/>
        <end position="48"/>
    </location>
</feature>
<evidence type="ECO:0000256" key="3">
    <source>
        <dbReference type="PROSITE-ProRule" id="PRU00023"/>
    </source>
</evidence>
<reference evidence="6 7" key="1">
    <citation type="journal article" date="2018" name="IMA Fungus">
        <title>IMA Genome-F 9: Draft genome sequence of Annulohypoxylon stygium, Aspergillus mulundensis, Berkeleyomyces basicola (syn. Thielaviopsis basicola), Ceratocystis smalleyi, two Cercospora beticola strains, Coleophoma cylindrospora, Fusarium fracticaudum, Phialophora cf. hyalina, and Morchella septimelata.</title>
        <authorList>
            <person name="Wingfield B.D."/>
            <person name="Bills G.F."/>
            <person name="Dong Y."/>
            <person name="Huang W."/>
            <person name="Nel W.J."/>
            <person name="Swalarsk-Parry B.S."/>
            <person name="Vaghefi N."/>
            <person name="Wilken P.M."/>
            <person name="An Z."/>
            <person name="de Beer Z.W."/>
            <person name="De Vos L."/>
            <person name="Chen L."/>
            <person name="Duong T.A."/>
            <person name="Gao Y."/>
            <person name="Hammerbacher A."/>
            <person name="Kikkert J.R."/>
            <person name="Li Y."/>
            <person name="Li H."/>
            <person name="Li K."/>
            <person name="Li Q."/>
            <person name="Liu X."/>
            <person name="Ma X."/>
            <person name="Naidoo K."/>
            <person name="Pethybridge S.J."/>
            <person name="Sun J."/>
            <person name="Steenkamp E.T."/>
            <person name="van der Nest M.A."/>
            <person name="van Wyk S."/>
            <person name="Wingfield M.J."/>
            <person name="Xiong C."/>
            <person name="Yue Q."/>
            <person name="Zhang X."/>
        </authorList>
    </citation>
    <scope>NUCLEOTIDE SEQUENCE [LARGE SCALE GENOMIC DNA]</scope>
    <source>
        <strain evidence="6 7">DSM 5745</strain>
    </source>
</reference>
<dbReference type="InterPro" id="IPR036770">
    <property type="entry name" value="Ankyrin_rpt-contain_sf"/>
</dbReference>
<dbReference type="SMART" id="SM00248">
    <property type="entry name" value="ANK"/>
    <property type="match status" value="2"/>
</dbReference>
<dbReference type="GO" id="GO:0000976">
    <property type="term" value="F:transcription cis-regulatory region binding"/>
    <property type="evidence" value="ECO:0007669"/>
    <property type="project" value="TreeGrafter"/>
</dbReference>
<keyword evidence="7" id="KW-1185">Reference proteome</keyword>
<evidence type="ECO:0000256" key="2">
    <source>
        <dbReference type="ARBA" id="ARBA00023043"/>
    </source>
</evidence>
<dbReference type="AlphaFoldDB" id="A0A3D8S5J4"/>
<sequence length="267" mass="30182">MPNINNLPVELLKSIGDQLDSQGDLLTMSQVNRRFNAIYYPALLRRNIKEHDSRGLAWAAWEGKLDLAKRFIEVGADPNVQVEDENKESSRWKVPFKNVPVSEYTYRESPLHLAVEKGNEEMAVYLLEHGGDPKAKGVYWESGCVLQMVAEGWSPLLQTKLREMGLADHPAGLVLWGFRPYLLLELDYEEHERELEEARKRHFQAQALIVEDGDSTMEDGDGDSDTEDLISVSAHESDITQSDVGDYCYMAGSDEDDEYILGGSDED</sequence>
<dbReference type="PANTHER" id="PTHR24193:SF121">
    <property type="entry name" value="ADA2A-CONTAINING COMPLEX COMPONENT 3, ISOFORM D"/>
    <property type="match status" value="1"/>
</dbReference>
<dbReference type="EMBL" id="PVWQ01000005">
    <property type="protein sequence ID" value="RDW81583.1"/>
    <property type="molecule type" value="Genomic_DNA"/>
</dbReference>
<dbReference type="GO" id="GO:0045944">
    <property type="term" value="P:positive regulation of transcription by RNA polymerase II"/>
    <property type="evidence" value="ECO:0007669"/>
    <property type="project" value="TreeGrafter"/>
</dbReference>
<keyword evidence="2 3" id="KW-0040">ANK repeat</keyword>
<keyword evidence="4" id="KW-0175">Coiled coil</keyword>
<dbReference type="PROSITE" id="PS50088">
    <property type="entry name" value="ANK_REPEAT"/>
    <property type="match status" value="1"/>
</dbReference>
<dbReference type="Gene3D" id="1.25.40.20">
    <property type="entry name" value="Ankyrin repeat-containing domain"/>
    <property type="match status" value="1"/>
</dbReference>
<dbReference type="OrthoDB" id="366390at2759"/>
<dbReference type="GeneID" id="38115510"/>
<dbReference type="GO" id="GO:0005634">
    <property type="term" value="C:nucleus"/>
    <property type="evidence" value="ECO:0007669"/>
    <property type="project" value="TreeGrafter"/>
</dbReference>
<accession>A0A3D8S5J4</accession>
<gene>
    <name evidence="6" type="ORF">DSM5745_05140</name>
</gene>
<evidence type="ECO:0000256" key="1">
    <source>
        <dbReference type="ARBA" id="ARBA00022737"/>
    </source>
</evidence>
<dbReference type="Proteomes" id="UP000256690">
    <property type="component" value="Unassembled WGS sequence"/>
</dbReference>
<dbReference type="SUPFAM" id="SSF48403">
    <property type="entry name" value="Ankyrin repeat"/>
    <property type="match status" value="1"/>
</dbReference>
<evidence type="ECO:0000259" key="5">
    <source>
        <dbReference type="PROSITE" id="PS50181"/>
    </source>
</evidence>
<dbReference type="InterPro" id="IPR001810">
    <property type="entry name" value="F-box_dom"/>
</dbReference>
<protein>
    <recommendedName>
        <fullName evidence="5">F-box domain-containing protein</fullName>
    </recommendedName>
</protein>